<dbReference type="Gene3D" id="3.40.50.300">
    <property type="entry name" value="P-loop containing nucleotide triphosphate hydrolases"/>
    <property type="match status" value="2"/>
</dbReference>
<keyword evidence="8" id="KW-1185">Reference proteome</keyword>
<dbReference type="SUPFAM" id="SSF52540">
    <property type="entry name" value="P-loop containing nucleoside triphosphate hydrolases"/>
    <property type="match status" value="2"/>
</dbReference>
<evidence type="ECO:0000256" key="3">
    <source>
        <dbReference type="ARBA" id="ARBA00023054"/>
    </source>
</evidence>
<dbReference type="Proteomes" id="UP000237144">
    <property type="component" value="Unassembled WGS sequence"/>
</dbReference>
<dbReference type="GO" id="GO:0003697">
    <property type="term" value="F:single-stranded DNA binding"/>
    <property type="evidence" value="ECO:0007669"/>
    <property type="project" value="TreeGrafter"/>
</dbReference>
<dbReference type="InterPro" id="IPR027417">
    <property type="entry name" value="P-loop_NTPase"/>
</dbReference>
<keyword evidence="3 4" id="KW-0175">Coiled coil</keyword>
<evidence type="ECO:0000256" key="1">
    <source>
        <dbReference type="ARBA" id="ARBA00010171"/>
    </source>
</evidence>
<proteinExistence type="inferred from homology"/>
<comment type="similarity">
    <text evidence="1">Belongs to the SMC family. SMC5 subfamily.</text>
</comment>
<feature type="domain" description="RecF/RecN/SMC N-terminal" evidence="6">
    <location>
        <begin position="1"/>
        <end position="1005"/>
    </location>
</feature>
<sequence length="1064" mass="122799">MIIGPNGTGKSTIACAIAIGLGFPTKVLGRATKLSAYCKNDSNEETWIEIELKGHPGEKNLVVRRYLSRDSDKSKFELDGEEVRSQDVIDKMQELQVQVANLCTFLPQDRVAAFAMMSAAERLRETQRAAGHRNLNAWHDVLIKEGKTFKNVQSEFERIAEKLKRVETKQAETEKEVRAFEQREKLEKEKQVIDVLIAFAEYNDTFDKFQQAKQFKTVLTNEIAELELRYKPFKDSKQALEMIVDACRQEQSRAEKSSSRALKDAELKKSSLAKADNDRDEINQQLQMVKRDAREHKENLAKGKEQISKFEALVANEPAEIKTAEIDRQMNGKLLQRNDVKQSAQEARHEYERIVHRADQIKRSTDEDKQRLVRAQAASGVRDEQCKRFDTATWSAVCWLREHRDRFRGKVYEPARLNVFIKKEWNGRRIDNDQDLINMIEGPIPMGSFSTFLFEHQEDYDLMFKLVHDDAERQQSGSGIRFSGAVVDPNWRLSEMQRSLQPDQLARLGFDAMAIDFLDGPEAVLCWLADTNNLAKIPVQVNRRALDLPEIDKLRFLQRYYDRDGSYSVKYSNYGNRYAQQDYRALQKAKILNSSVDPGIVEQLQRRVQQNEQQRVQLKEEYDAKKQEERDLLAQAEQLEHEHAELRQQKDDMSKARKQWLKAVSRLDQLRKSYEKLKAKPSAAERRTQLNNQLRKIMEKRVRYALEYKDLVMRASDFIEASIKVNLQALQAENDKRAMDVMVLERDEEIEGKRGELKEADARAKELLKHGRELKANAEQLVAVLDPELRARAMTRRDEDLPMNQLQDELADIETNLECMQAVSPAVLEAFNKRKKEIAEMKEKFNDAESRLNESKELIDATEKRWLPKLERLVAEVSEKFSSYFDTLGLLGEVRLAKDNDYEKWGIGIWVRFRDPKDKSGDVELHELSGHRQSGGVSPQAARSMYVSNGPLTLPHLQERALTTVTYLLALAELARAPFALVDEINQGMDQRAERNMHKMLVETTCTHDVGQYFLLTPKLLPDLVYHPKMKVLVINVSPWIPGNLSLEKILARKRKLLKAAAKA</sequence>
<feature type="region of interest" description="Disordered" evidence="5">
    <location>
        <begin position="253"/>
        <end position="278"/>
    </location>
</feature>
<evidence type="ECO:0000313" key="8">
    <source>
        <dbReference type="Proteomes" id="UP000237144"/>
    </source>
</evidence>
<dbReference type="GO" id="GO:0005634">
    <property type="term" value="C:nucleus"/>
    <property type="evidence" value="ECO:0007669"/>
    <property type="project" value="TreeGrafter"/>
</dbReference>
<dbReference type="GO" id="GO:0030915">
    <property type="term" value="C:Smc5-Smc6 complex"/>
    <property type="evidence" value="ECO:0007669"/>
    <property type="project" value="TreeGrafter"/>
</dbReference>
<evidence type="ECO:0000313" key="7">
    <source>
        <dbReference type="EMBL" id="POY73572.1"/>
    </source>
</evidence>
<organism evidence="7 8">
    <name type="scientific">Rhodotorula taiwanensis</name>
    <dbReference type="NCBI Taxonomy" id="741276"/>
    <lineage>
        <taxon>Eukaryota</taxon>
        <taxon>Fungi</taxon>
        <taxon>Dikarya</taxon>
        <taxon>Basidiomycota</taxon>
        <taxon>Pucciniomycotina</taxon>
        <taxon>Microbotryomycetes</taxon>
        <taxon>Sporidiobolales</taxon>
        <taxon>Sporidiobolaceae</taxon>
        <taxon>Rhodotorula</taxon>
    </lineage>
</organism>
<dbReference type="PANTHER" id="PTHR45916:SF1">
    <property type="entry name" value="STRUCTURAL MAINTENANCE OF CHROMOSOMES PROTEIN 5"/>
    <property type="match status" value="1"/>
</dbReference>
<dbReference type="Pfam" id="PF02463">
    <property type="entry name" value="SMC_N"/>
    <property type="match status" value="1"/>
</dbReference>
<feature type="coiled-coil region" evidence="4">
    <location>
        <begin position="750"/>
        <end position="777"/>
    </location>
</feature>
<dbReference type="PANTHER" id="PTHR45916">
    <property type="entry name" value="STRUCTURAL MAINTENANCE OF CHROMOSOMES PROTEIN 5"/>
    <property type="match status" value="1"/>
</dbReference>
<feature type="coiled-coil region" evidence="4">
    <location>
        <begin position="803"/>
        <end position="865"/>
    </location>
</feature>
<evidence type="ECO:0000256" key="5">
    <source>
        <dbReference type="SAM" id="MobiDB-lite"/>
    </source>
</evidence>
<evidence type="ECO:0000256" key="4">
    <source>
        <dbReference type="SAM" id="Coils"/>
    </source>
</evidence>
<dbReference type="InterPro" id="IPR003395">
    <property type="entry name" value="RecF/RecN/SMC_N"/>
</dbReference>
<dbReference type="EMBL" id="PJQD01000036">
    <property type="protein sequence ID" value="POY73572.1"/>
    <property type="molecule type" value="Genomic_DNA"/>
</dbReference>
<gene>
    <name evidence="7" type="ORF">BMF94_3510</name>
</gene>
<dbReference type="OrthoDB" id="10254973at2759"/>
<dbReference type="STRING" id="741276.A0A2S5B9X6"/>
<name>A0A2S5B9X6_9BASI</name>
<dbReference type="AlphaFoldDB" id="A0A2S5B9X6"/>
<protein>
    <recommendedName>
        <fullName evidence="2">Structural maintenance of chromosomes protein 5</fullName>
    </recommendedName>
</protein>
<evidence type="ECO:0000259" key="6">
    <source>
        <dbReference type="Pfam" id="PF02463"/>
    </source>
</evidence>
<evidence type="ECO:0000256" key="2">
    <source>
        <dbReference type="ARBA" id="ARBA00018687"/>
    </source>
</evidence>
<comment type="caution">
    <text evidence="7">The sequence shown here is derived from an EMBL/GenBank/DDBJ whole genome shotgun (WGS) entry which is preliminary data.</text>
</comment>
<feature type="coiled-coil region" evidence="4">
    <location>
        <begin position="149"/>
        <end position="189"/>
    </location>
</feature>
<dbReference type="GO" id="GO:0000724">
    <property type="term" value="P:double-strand break repair via homologous recombination"/>
    <property type="evidence" value="ECO:0007669"/>
    <property type="project" value="TreeGrafter"/>
</dbReference>
<feature type="coiled-coil region" evidence="4">
    <location>
        <begin position="601"/>
        <end position="659"/>
    </location>
</feature>
<accession>A0A2S5B9X6</accession>
<reference evidence="7 8" key="1">
    <citation type="journal article" date="2018" name="Front. Microbiol.">
        <title>Prospects for Fungal Bioremediation of Acidic Radioactive Waste Sites: Characterization and Genome Sequence of Rhodotorula taiwanensis MD1149.</title>
        <authorList>
            <person name="Tkavc R."/>
            <person name="Matrosova V.Y."/>
            <person name="Grichenko O.E."/>
            <person name="Gostincar C."/>
            <person name="Volpe R.P."/>
            <person name="Klimenkova P."/>
            <person name="Gaidamakova E.K."/>
            <person name="Zhou C.E."/>
            <person name="Stewart B.J."/>
            <person name="Lyman M.G."/>
            <person name="Malfatti S.A."/>
            <person name="Rubinfeld B."/>
            <person name="Courtot M."/>
            <person name="Singh J."/>
            <person name="Dalgard C.L."/>
            <person name="Hamilton T."/>
            <person name="Frey K.G."/>
            <person name="Gunde-Cimerman N."/>
            <person name="Dugan L."/>
            <person name="Daly M.J."/>
        </authorList>
    </citation>
    <scope>NUCLEOTIDE SEQUENCE [LARGE SCALE GENOMIC DNA]</scope>
    <source>
        <strain evidence="7 8">MD1149</strain>
    </source>
</reference>